<evidence type="ECO:0000313" key="1">
    <source>
        <dbReference type="EMBL" id="PZR06169.1"/>
    </source>
</evidence>
<sequence>MPSFIGSPVSAEAAALIEDTVHYITSLLPITPETPLPDFTHHYPLFDATQRELGAMLGGP</sequence>
<evidence type="ECO:0000313" key="2">
    <source>
        <dbReference type="Proteomes" id="UP000249432"/>
    </source>
</evidence>
<organism evidence="1 2">
    <name type="scientific">Corynebacterium kroppenstedtii</name>
    <dbReference type="NCBI Taxonomy" id="161879"/>
    <lineage>
        <taxon>Bacteria</taxon>
        <taxon>Bacillati</taxon>
        <taxon>Actinomycetota</taxon>
        <taxon>Actinomycetes</taxon>
        <taxon>Mycobacteriales</taxon>
        <taxon>Corynebacteriaceae</taxon>
        <taxon>Corynebacterium</taxon>
    </lineage>
</organism>
<dbReference type="RefSeq" id="WP_303734209.1">
    <property type="nucleotide sequence ID" value="NZ_CAKZHK010000007.1"/>
</dbReference>
<gene>
    <name evidence="1" type="ORF">DI525_02420</name>
</gene>
<name>A0A2W5SS84_9CORY</name>
<protein>
    <submittedName>
        <fullName evidence="1">Uncharacterized protein</fullName>
    </submittedName>
</protein>
<comment type="caution">
    <text evidence="1">The sequence shown here is derived from an EMBL/GenBank/DDBJ whole genome shotgun (WGS) entry which is preliminary data.</text>
</comment>
<proteinExistence type="predicted"/>
<dbReference type="Proteomes" id="UP000249432">
    <property type="component" value="Unassembled WGS sequence"/>
</dbReference>
<reference evidence="1 2" key="1">
    <citation type="submission" date="2017-08" db="EMBL/GenBank/DDBJ databases">
        <title>Infants hospitalized years apart are colonized by the same room-sourced microbial strains.</title>
        <authorList>
            <person name="Brooks B."/>
            <person name="Olm M.R."/>
            <person name="Firek B.A."/>
            <person name="Baker R."/>
            <person name="Thomas B.C."/>
            <person name="Morowitz M.J."/>
            <person name="Banfield J.F."/>
        </authorList>
    </citation>
    <scope>NUCLEOTIDE SEQUENCE [LARGE SCALE GENOMIC DNA]</scope>
    <source>
        <strain evidence="1">S2_003_000_R1_3</strain>
    </source>
</reference>
<dbReference type="AlphaFoldDB" id="A0A2W5SS84"/>
<dbReference type="EMBL" id="QFRA01000003">
    <property type="protein sequence ID" value="PZR06169.1"/>
    <property type="molecule type" value="Genomic_DNA"/>
</dbReference>
<accession>A0A2W5SS84</accession>